<reference evidence="3" key="3">
    <citation type="submission" date="2023-05" db="EMBL/GenBank/DDBJ databases">
        <authorList>
            <person name="Smith C.H."/>
        </authorList>
    </citation>
    <scope>NUCLEOTIDE SEQUENCE</scope>
    <source>
        <strain evidence="3">CHS0354</strain>
        <tissue evidence="3">Mantle</tissue>
    </source>
</reference>
<feature type="domain" description="Neurotransmitter-gated ion-channel transmembrane" evidence="2">
    <location>
        <begin position="36"/>
        <end position="208"/>
    </location>
</feature>
<keyword evidence="1" id="KW-1133">Transmembrane helix</keyword>
<dbReference type="Gene3D" id="1.20.58.390">
    <property type="entry name" value="Neurotransmitter-gated ion-channel transmembrane domain"/>
    <property type="match status" value="1"/>
</dbReference>
<feature type="transmembrane region" description="Helical" evidence="1">
    <location>
        <begin position="37"/>
        <end position="57"/>
    </location>
</feature>
<evidence type="ECO:0000313" key="4">
    <source>
        <dbReference type="Proteomes" id="UP001195483"/>
    </source>
</evidence>
<keyword evidence="1" id="KW-0472">Membrane</keyword>
<gene>
    <name evidence="3" type="ORF">CHS0354_011787</name>
</gene>
<keyword evidence="4" id="KW-1185">Reference proteome</keyword>
<dbReference type="Pfam" id="PF02932">
    <property type="entry name" value="Neur_chan_memb"/>
    <property type="match status" value="1"/>
</dbReference>
<evidence type="ECO:0000256" key="1">
    <source>
        <dbReference type="SAM" id="Phobius"/>
    </source>
</evidence>
<dbReference type="InterPro" id="IPR036719">
    <property type="entry name" value="Neuro-gated_channel_TM_sf"/>
</dbReference>
<dbReference type="AlphaFoldDB" id="A0AAE0TGK1"/>
<reference evidence="3" key="2">
    <citation type="journal article" date="2021" name="Genome Biol. Evol.">
        <title>Developing a high-quality reference genome for a parasitic bivalve with doubly uniparental inheritance (Bivalvia: Unionida).</title>
        <authorList>
            <person name="Smith C.H."/>
        </authorList>
    </citation>
    <scope>NUCLEOTIDE SEQUENCE</scope>
    <source>
        <strain evidence="3">CHS0354</strain>
        <tissue evidence="3">Mantle</tissue>
    </source>
</reference>
<name>A0AAE0TGK1_9BIVA</name>
<dbReference type="Proteomes" id="UP001195483">
    <property type="component" value="Unassembled WGS sequence"/>
</dbReference>
<dbReference type="InterPro" id="IPR006029">
    <property type="entry name" value="Neurotrans-gated_channel_TM"/>
</dbReference>
<proteinExistence type="predicted"/>
<evidence type="ECO:0000313" key="3">
    <source>
        <dbReference type="EMBL" id="KAK3609954.1"/>
    </source>
</evidence>
<organism evidence="3 4">
    <name type="scientific">Potamilus streckersoni</name>
    <dbReference type="NCBI Taxonomy" id="2493646"/>
    <lineage>
        <taxon>Eukaryota</taxon>
        <taxon>Metazoa</taxon>
        <taxon>Spiralia</taxon>
        <taxon>Lophotrochozoa</taxon>
        <taxon>Mollusca</taxon>
        <taxon>Bivalvia</taxon>
        <taxon>Autobranchia</taxon>
        <taxon>Heteroconchia</taxon>
        <taxon>Palaeoheterodonta</taxon>
        <taxon>Unionida</taxon>
        <taxon>Unionoidea</taxon>
        <taxon>Unionidae</taxon>
        <taxon>Ambleminae</taxon>
        <taxon>Lampsilini</taxon>
        <taxon>Potamilus</taxon>
    </lineage>
</organism>
<dbReference type="SUPFAM" id="SSF90112">
    <property type="entry name" value="Neurotransmitter-gated ion-channel transmembrane pore"/>
    <property type="match status" value="1"/>
</dbReference>
<dbReference type="GO" id="GO:0006811">
    <property type="term" value="P:monoatomic ion transport"/>
    <property type="evidence" value="ECO:0007669"/>
    <property type="project" value="InterPro"/>
</dbReference>
<keyword evidence="1" id="KW-0812">Transmembrane</keyword>
<feature type="transmembrane region" description="Helical" evidence="1">
    <location>
        <begin position="193"/>
        <end position="212"/>
    </location>
</feature>
<comment type="caution">
    <text evidence="3">The sequence shown here is derived from an EMBL/GenBank/DDBJ whole genome shotgun (WGS) entry which is preliminary data.</text>
</comment>
<accession>A0AAE0TGK1</accession>
<dbReference type="InterPro" id="IPR038050">
    <property type="entry name" value="Neuro_actylchol_rec"/>
</dbReference>
<evidence type="ECO:0000259" key="2">
    <source>
        <dbReference type="Pfam" id="PF02932"/>
    </source>
</evidence>
<reference evidence="3" key="1">
    <citation type="journal article" date="2021" name="Genome Biol. Evol.">
        <title>A High-Quality Reference Genome for a Parasitic Bivalve with Doubly Uniparental Inheritance (Bivalvia: Unionida).</title>
        <authorList>
            <person name="Smith C.H."/>
        </authorList>
    </citation>
    <scope>NUCLEOTIDE SEQUENCE</scope>
    <source>
        <strain evidence="3">CHS0354</strain>
    </source>
</reference>
<dbReference type="GO" id="GO:0016020">
    <property type="term" value="C:membrane"/>
    <property type="evidence" value="ECO:0007669"/>
    <property type="project" value="InterPro"/>
</dbReference>
<dbReference type="EMBL" id="JAEAOA010000720">
    <property type="protein sequence ID" value="KAK3609954.1"/>
    <property type="molecule type" value="Genomic_DNA"/>
</dbReference>
<sequence>MQNFTSVYDTCTSFKKNRYVACNSRYTICKHGKLMSIYLMIVLSISCLSILSSVWILSIHHQRGKPTRVPTWIKILVLKIVAPILCLKPKTTDSANIKHSSVSGKYVRQKRTFQDTPEIIRLVGRRDTVNSAEESEAFLLENHFLGRYDLEGKDREDAVNELIAWLQRKYSEESCIDGSYQEWRDVALVLDRLLFVAFLIITIVSTAITLGMRPNDTSL</sequence>
<protein>
    <recommendedName>
        <fullName evidence="2">Neurotransmitter-gated ion-channel transmembrane domain-containing protein</fullName>
    </recommendedName>
</protein>